<gene>
    <name evidence="2" type="ORF">LZC94_02785</name>
</gene>
<dbReference type="InterPro" id="IPR011990">
    <property type="entry name" value="TPR-like_helical_dom_sf"/>
</dbReference>
<organism evidence="2 3">
    <name type="scientific">Pendulispora albinea</name>
    <dbReference type="NCBI Taxonomy" id="2741071"/>
    <lineage>
        <taxon>Bacteria</taxon>
        <taxon>Pseudomonadati</taxon>
        <taxon>Myxococcota</taxon>
        <taxon>Myxococcia</taxon>
        <taxon>Myxococcales</taxon>
        <taxon>Sorangiineae</taxon>
        <taxon>Pendulisporaceae</taxon>
        <taxon>Pendulispora</taxon>
    </lineage>
</organism>
<reference evidence="2 3" key="1">
    <citation type="submission" date="2021-12" db="EMBL/GenBank/DDBJ databases">
        <title>Discovery of the Pendulisporaceae a myxobacterial family with distinct sporulation behavior and unique specialized metabolism.</title>
        <authorList>
            <person name="Garcia R."/>
            <person name="Popoff A."/>
            <person name="Bader C.D."/>
            <person name="Loehr J."/>
            <person name="Walesch S."/>
            <person name="Walt C."/>
            <person name="Boldt J."/>
            <person name="Bunk B."/>
            <person name="Haeckl F.J.F.P.J."/>
            <person name="Gunesch A.P."/>
            <person name="Birkelbach J."/>
            <person name="Nuebel U."/>
            <person name="Pietschmann T."/>
            <person name="Bach T."/>
            <person name="Mueller R."/>
        </authorList>
    </citation>
    <scope>NUCLEOTIDE SEQUENCE [LARGE SCALE GENOMIC DNA]</scope>
    <source>
        <strain evidence="2 3">MSr11954</strain>
    </source>
</reference>
<dbReference type="RefSeq" id="WP_394825837.1">
    <property type="nucleotide sequence ID" value="NZ_CP089984.1"/>
</dbReference>
<evidence type="ECO:0000256" key="1">
    <source>
        <dbReference type="PROSITE-ProRule" id="PRU00339"/>
    </source>
</evidence>
<sequence>MATPEERAAKRLAYLEKVTAEGSTDPLAWYGLALEYGKGERYDEALQTYTTLRTFNPDYVPMYLMCGQMLAKCERWSEARDWLEAGVAVATKKGEAHALGELRSALDGVLLELDE</sequence>
<dbReference type="EMBL" id="CP089984">
    <property type="protein sequence ID" value="WXB16208.1"/>
    <property type="molecule type" value="Genomic_DNA"/>
</dbReference>
<dbReference type="SMART" id="SM00028">
    <property type="entry name" value="TPR"/>
    <property type="match status" value="2"/>
</dbReference>
<accession>A0ABZ2LZ36</accession>
<dbReference type="PROSITE" id="PS50005">
    <property type="entry name" value="TPR"/>
    <property type="match status" value="1"/>
</dbReference>
<evidence type="ECO:0000313" key="2">
    <source>
        <dbReference type="EMBL" id="WXB16208.1"/>
    </source>
</evidence>
<name>A0ABZ2LZ36_9BACT</name>
<dbReference type="Pfam" id="PF14559">
    <property type="entry name" value="TPR_19"/>
    <property type="match status" value="1"/>
</dbReference>
<dbReference type="InterPro" id="IPR019734">
    <property type="entry name" value="TPR_rpt"/>
</dbReference>
<keyword evidence="1" id="KW-0802">TPR repeat</keyword>
<dbReference type="SUPFAM" id="SSF48452">
    <property type="entry name" value="TPR-like"/>
    <property type="match status" value="1"/>
</dbReference>
<dbReference type="Proteomes" id="UP001370348">
    <property type="component" value="Chromosome"/>
</dbReference>
<evidence type="ECO:0000313" key="3">
    <source>
        <dbReference type="Proteomes" id="UP001370348"/>
    </source>
</evidence>
<protein>
    <submittedName>
        <fullName evidence="2">Tetratricopeptide repeat protein</fullName>
    </submittedName>
</protein>
<keyword evidence="3" id="KW-1185">Reference proteome</keyword>
<feature type="repeat" description="TPR" evidence="1">
    <location>
        <begin position="26"/>
        <end position="59"/>
    </location>
</feature>
<proteinExistence type="predicted"/>
<dbReference type="Gene3D" id="1.25.40.10">
    <property type="entry name" value="Tetratricopeptide repeat domain"/>
    <property type="match status" value="1"/>
</dbReference>